<accession>A0A937G296</accession>
<dbReference type="RefSeq" id="WP_202858250.1">
    <property type="nucleotide sequence ID" value="NZ_JAEUGD010000064.1"/>
</dbReference>
<evidence type="ECO:0000313" key="1">
    <source>
        <dbReference type="EMBL" id="MBL6448718.1"/>
    </source>
</evidence>
<organism evidence="1 2">
    <name type="scientific">Fulvivirga marina</name>
    <dbReference type="NCBI Taxonomy" id="2494733"/>
    <lineage>
        <taxon>Bacteria</taxon>
        <taxon>Pseudomonadati</taxon>
        <taxon>Bacteroidota</taxon>
        <taxon>Cytophagia</taxon>
        <taxon>Cytophagales</taxon>
        <taxon>Fulvivirgaceae</taxon>
        <taxon>Fulvivirga</taxon>
    </lineage>
</organism>
<sequence length="196" mass="22561">MKEEPTTPPKIEIPKDFHSFSKQGLFERCIECDKFLLDEGTEYFIEKAVKKYPGYKAFDVIFEYAICATCAEKMRKRISKESLKSIEKYFAENVNINQRIDVMQANPDNPNAWMSECMVKGSAKAELNEFQIYAHCNGKHLEMVQMPYLISGQALDEIANLLSEQTLDELDGFVNKHFGPPPELMEPIPKKRLVLI</sequence>
<reference evidence="1" key="1">
    <citation type="submission" date="2021-01" db="EMBL/GenBank/DDBJ databases">
        <title>Fulvivirga kasyanovii gen. nov., sp nov., a novel member of the phylum Bacteroidetes isolated from seawater in a mussel farm.</title>
        <authorList>
            <person name="Zhao L.-H."/>
            <person name="Wang Z.-J."/>
        </authorList>
    </citation>
    <scope>NUCLEOTIDE SEQUENCE</scope>
    <source>
        <strain evidence="1">29W222</strain>
    </source>
</reference>
<keyword evidence="2" id="KW-1185">Reference proteome</keyword>
<gene>
    <name evidence="1" type="ORF">JMN32_20565</name>
</gene>
<name>A0A937G296_9BACT</name>
<dbReference type="AlphaFoldDB" id="A0A937G296"/>
<dbReference type="EMBL" id="JAEUGD010000064">
    <property type="protein sequence ID" value="MBL6448718.1"/>
    <property type="molecule type" value="Genomic_DNA"/>
</dbReference>
<comment type="caution">
    <text evidence="1">The sequence shown here is derived from an EMBL/GenBank/DDBJ whole genome shotgun (WGS) entry which is preliminary data.</text>
</comment>
<evidence type="ECO:0000313" key="2">
    <source>
        <dbReference type="Proteomes" id="UP000614216"/>
    </source>
</evidence>
<dbReference type="Proteomes" id="UP000614216">
    <property type="component" value="Unassembled WGS sequence"/>
</dbReference>
<protein>
    <submittedName>
        <fullName evidence="1">Uncharacterized protein</fullName>
    </submittedName>
</protein>
<proteinExistence type="predicted"/>